<proteinExistence type="predicted"/>
<reference evidence="2" key="1">
    <citation type="submission" date="2018-02" db="EMBL/GenBank/DDBJ databases">
        <authorList>
            <person name="Hausmann B."/>
        </authorList>
    </citation>
    <scope>NUCLEOTIDE SEQUENCE [LARGE SCALE GENOMIC DNA]</scope>
    <source>
        <strain evidence="2">Peat soil MAG SbF1</strain>
    </source>
</reference>
<dbReference type="AlphaFoldDB" id="A0A2U3LI17"/>
<accession>A0A2U3LI17</accession>
<organism evidence="1 2">
    <name type="scientific">Candidatus Desulfosporosinus infrequens</name>
    <dbReference type="NCBI Taxonomy" id="2043169"/>
    <lineage>
        <taxon>Bacteria</taxon>
        <taxon>Bacillati</taxon>
        <taxon>Bacillota</taxon>
        <taxon>Clostridia</taxon>
        <taxon>Eubacteriales</taxon>
        <taxon>Desulfitobacteriaceae</taxon>
        <taxon>Desulfosporosinus</taxon>
    </lineage>
</organism>
<evidence type="ECO:0000313" key="2">
    <source>
        <dbReference type="Proteomes" id="UP000238916"/>
    </source>
</evidence>
<name>A0A2U3LI17_9FIRM</name>
<evidence type="ECO:0000313" key="1">
    <source>
        <dbReference type="EMBL" id="SPF51601.1"/>
    </source>
</evidence>
<dbReference type="Proteomes" id="UP000238916">
    <property type="component" value="Unassembled WGS sequence"/>
</dbReference>
<dbReference type="EMBL" id="OMOF01000467">
    <property type="protein sequence ID" value="SPF51601.1"/>
    <property type="molecule type" value="Genomic_DNA"/>
</dbReference>
<gene>
    <name evidence="1" type="ORF">SBF1_5190002</name>
</gene>
<sequence>MCHYFIFTTFIDLRVECKKDETRTWKNDKGNYQLYKITVKNR</sequence>
<protein>
    <submittedName>
        <fullName evidence="1">Uncharacterized protein</fullName>
    </submittedName>
</protein>